<evidence type="ECO:0000259" key="5">
    <source>
        <dbReference type="PROSITE" id="PS50930"/>
    </source>
</evidence>
<dbReference type="AlphaFoldDB" id="A0A9D1I0X1"/>
<dbReference type="PROSITE" id="PS50930">
    <property type="entry name" value="HTH_LYTTR"/>
    <property type="match status" value="1"/>
</dbReference>
<feature type="domain" description="Response regulatory" evidence="4">
    <location>
        <begin position="3"/>
        <end position="122"/>
    </location>
</feature>
<comment type="function">
    <text evidence="2">May play the central regulatory role in sporulation. It may be an element of the effector pathway responsible for the activation of sporulation genes in response to nutritional stress. Spo0A may act in concert with spo0H (a sigma factor) to control the expression of some genes that are critical to the sporulation process.</text>
</comment>
<accession>A0A9D1I0X1</accession>
<dbReference type="SUPFAM" id="SSF52172">
    <property type="entry name" value="CheY-like"/>
    <property type="match status" value="1"/>
</dbReference>
<dbReference type="Proteomes" id="UP000824090">
    <property type="component" value="Unassembled WGS sequence"/>
</dbReference>
<name>A0A9D1I0X1_9FIRM</name>
<dbReference type="InterPro" id="IPR001789">
    <property type="entry name" value="Sig_transdc_resp-reg_receiver"/>
</dbReference>
<reference evidence="6" key="1">
    <citation type="submission" date="2020-10" db="EMBL/GenBank/DDBJ databases">
        <authorList>
            <person name="Gilroy R."/>
        </authorList>
    </citation>
    <scope>NUCLEOTIDE SEQUENCE</scope>
    <source>
        <strain evidence="6">ChiHcec3-6078</strain>
    </source>
</reference>
<protein>
    <recommendedName>
        <fullName evidence="1">Stage 0 sporulation protein A homolog</fullName>
    </recommendedName>
</protein>
<dbReference type="Pfam" id="PF00072">
    <property type="entry name" value="Response_reg"/>
    <property type="match status" value="1"/>
</dbReference>
<evidence type="ECO:0000256" key="1">
    <source>
        <dbReference type="ARBA" id="ARBA00018672"/>
    </source>
</evidence>
<evidence type="ECO:0000313" key="6">
    <source>
        <dbReference type="EMBL" id="HIU25922.1"/>
    </source>
</evidence>
<evidence type="ECO:0000256" key="2">
    <source>
        <dbReference type="ARBA" id="ARBA00024867"/>
    </source>
</evidence>
<evidence type="ECO:0000259" key="4">
    <source>
        <dbReference type="PROSITE" id="PS50110"/>
    </source>
</evidence>
<dbReference type="EMBL" id="DVMP01000096">
    <property type="protein sequence ID" value="HIU25922.1"/>
    <property type="molecule type" value="Genomic_DNA"/>
</dbReference>
<proteinExistence type="predicted"/>
<feature type="domain" description="HTH LytTR-type" evidence="5">
    <location>
        <begin position="133"/>
        <end position="202"/>
    </location>
</feature>
<dbReference type="InterPro" id="IPR046947">
    <property type="entry name" value="LytR-like"/>
</dbReference>
<dbReference type="Gene3D" id="2.40.50.1020">
    <property type="entry name" value="LytTr DNA-binding domain"/>
    <property type="match status" value="1"/>
</dbReference>
<dbReference type="SMART" id="SM00448">
    <property type="entry name" value="REC"/>
    <property type="match status" value="1"/>
</dbReference>
<sequence length="254" mass="28729">MLRIGICDDESGARDGLQAEIEKLLDDNEEKVVYSFVSGRNAAGWISRHPGEIDLLFLDVKMPHMNGIEAARIIREQDRNIMIVLVTAYDDYVFDGYKVGALDYIMKPVSSTGIRELLDRVRKLMKGTEEEMFALRNVQGTYRFPLKDILWFYSDRRRVILVTEKGEYPFYDRLDMVEKRLGDRFVRIHQRYLVNLCKVDHVGGSAVDIGSVSLPISRSLRDKASARLAEAVISSGGVIKSDGDDSSASHYSGL</sequence>
<feature type="modified residue" description="4-aspartylphosphate" evidence="3">
    <location>
        <position position="59"/>
    </location>
</feature>
<dbReference type="InterPro" id="IPR011006">
    <property type="entry name" value="CheY-like_superfamily"/>
</dbReference>
<dbReference type="SMART" id="SM00850">
    <property type="entry name" value="LytTR"/>
    <property type="match status" value="1"/>
</dbReference>
<dbReference type="PANTHER" id="PTHR37299:SF1">
    <property type="entry name" value="STAGE 0 SPORULATION PROTEIN A HOMOLOG"/>
    <property type="match status" value="1"/>
</dbReference>
<organism evidence="6 7">
    <name type="scientific">Candidatus Allocopromorpha excrementigallinarum</name>
    <dbReference type="NCBI Taxonomy" id="2840742"/>
    <lineage>
        <taxon>Bacteria</taxon>
        <taxon>Bacillati</taxon>
        <taxon>Bacillota</taxon>
        <taxon>Clostridia</taxon>
        <taxon>Eubacteriales</taxon>
        <taxon>Eubacteriaceae</taxon>
        <taxon>Eubacteriaceae incertae sedis</taxon>
        <taxon>Candidatus Allocopromorpha</taxon>
    </lineage>
</organism>
<comment type="caution">
    <text evidence="6">The sequence shown here is derived from an EMBL/GenBank/DDBJ whole genome shotgun (WGS) entry which is preliminary data.</text>
</comment>
<gene>
    <name evidence="6" type="ORF">IAC50_05455</name>
</gene>
<keyword evidence="3" id="KW-0597">Phosphoprotein</keyword>
<dbReference type="PANTHER" id="PTHR37299">
    <property type="entry name" value="TRANSCRIPTIONAL REGULATOR-RELATED"/>
    <property type="match status" value="1"/>
</dbReference>
<reference evidence="6" key="2">
    <citation type="journal article" date="2021" name="PeerJ">
        <title>Extensive microbial diversity within the chicken gut microbiome revealed by metagenomics and culture.</title>
        <authorList>
            <person name="Gilroy R."/>
            <person name="Ravi A."/>
            <person name="Getino M."/>
            <person name="Pursley I."/>
            <person name="Horton D.L."/>
            <person name="Alikhan N.F."/>
            <person name="Baker D."/>
            <person name="Gharbi K."/>
            <person name="Hall N."/>
            <person name="Watson M."/>
            <person name="Adriaenssens E.M."/>
            <person name="Foster-Nyarko E."/>
            <person name="Jarju S."/>
            <person name="Secka A."/>
            <person name="Antonio M."/>
            <person name="Oren A."/>
            <person name="Chaudhuri R.R."/>
            <person name="La Ragione R."/>
            <person name="Hildebrand F."/>
            <person name="Pallen M.J."/>
        </authorList>
    </citation>
    <scope>NUCLEOTIDE SEQUENCE</scope>
    <source>
        <strain evidence="6">ChiHcec3-6078</strain>
    </source>
</reference>
<dbReference type="Gene3D" id="3.40.50.2300">
    <property type="match status" value="1"/>
</dbReference>
<dbReference type="InterPro" id="IPR007492">
    <property type="entry name" value="LytTR_DNA-bd_dom"/>
</dbReference>
<evidence type="ECO:0000256" key="3">
    <source>
        <dbReference type="PROSITE-ProRule" id="PRU00169"/>
    </source>
</evidence>
<dbReference type="GO" id="GO:0000156">
    <property type="term" value="F:phosphorelay response regulator activity"/>
    <property type="evidence" value="ECO:0007669"/>
    <property type="project" value="InterPro"/>
</dbReference>
<dbReference type="GO" id="GO:0003677">
    <property type="term" value="F:DNA binding"/>
    <property type="evidence" value="ECO:0007669"/>
    <property type="project" value="InterPro"/>
</dbReference>
<dbReference type="PROSITE" id="PS50110">
    <property type="entry name" value="RESPONSE_REGULATORY"/>
    <property type="match status" value="1"/>
</dbReference>
<dbReference type="Pfam" id="PF04397">
    <property type="entry name" value="LytTR"/>
    <property type="match status" value="1"/>
</dbReference>
<evidence type="ECO:0000313" key="7">
    <source>
        <dbReference type="Proteomes" id="UP000824090"/>
    </source>
</evidence>